<evidence type="ECO:0000256" key="2">
    <source>
        <dbReference type="SAM" id="MobiDB-lite"/>
    </source>
</evidence>
<proteinExistence type="predicted"/>
<name>A0AAD6NYY5_9ROSI</name>
<keyword evidence="5" id="KW-1185">Reference proteome</keyword>
<dbReference type="Pfam" id="PF00564">
    <property type="entry name" value="PB1"/>
    <property type="match status" value="1"/>
</dbReference>
<dbReference type="PANTHER" id="PTHR32002:SF46">
    <property type="entry name" value="PROTEIN NLP2"/>
    <property type="match status" value="1"/>
</dbReference>
<evidence type="ECO:0000259" key="3">
    <source>
        <dbReference type="PROSITE" id="PS51745"/>
    </source>
</evidence>
<reference evidence="4 5" key="1">
    <citation type="journal article" date="2023" name="Int. J. Mol. Sci.">
        <title>De Novo Assembly and Annotation of 11 Diverse Shrub Willow (Salix) Genomes Reveals Novel Gene Organization in Sex-Linked Regions.</title>
        <authorList>
            <person name="Hyden B."/>
            <person name="Feng K."/>
            <person name="Yates T.B."/>
            <person name="Jawdy S."/>
            <person name="Cereghino C."/>
            <person name="Smart L.B."/>
            <person name="Muchero W."/>
        </authorList>
    </citation>
    <scope>NUCLEOTIDE SEQUENCE [LARGE SCALE GENOMIC DNA]</scope>
    <source>
        <tissue evidence="4">Shoot tip</tissue>
    </source>
</reference>
<feature type="region of interest" description="Disordered" evidence="2">
    <location>
        <begin position="67"/>
        <end position="98"/>
    </location>
</feature>
<evidence type="ECO:0000256" key="1">
    <source>
        <dbReference type="ARBA" id="ARBA00011726"/>
    </source>
</evidence>
<dbReference type="InterPro" id="IPR000270">
    <property type="entry name" value="PB1_dom"/>
</dbReference>
<comment type="caution">
    <text evidence="4">The sequence shown here is derived from an EMBL/GenBank/DDBJ whole genome shotgun (WGS) entry which is preliminary data.</text>
</comment>
<dbReference type="GO" id="GO:0003700">
    <property type="term" value="F:DNA-binding transcription factor activity"/>
    <property type="evidence" value="ECO:0007669"/>
    <property type="project" value="InterPro"/>
</dbReference>
<accession>A0AAD6NYY5</accession>
<protein>
    <recommendedName>
        <fullName evidence="3">PB1 domain-containing protein</fullName>
    </recommendedName>
</protein>
<evidence type="ECO:0000313" key="5">
    <source>
        <dbReference type="Proteomes" id="UP001162972"/>
    </source>
</evidence>
<gene>
    <name evidence="4" type="ORF">OIU84_009657</name>
</gene>
<dbReference type="Gene3D" id="3.10.20.90">
    <property type="entry name" value="Phosphatidylinositol 3-kinase Catalytic Subunit, Chain A, domain 1"/>
    <property type="match status" value="1"/>
</dbReference>
<feature type="domain" description="PB1" evidence="3">
    <location>
        <begin position="102"/>
        <end position="189"/>
    </location>
</feature>
<dbReference type="PANTHER" id="PTHR32002">
    <property type="entry name" value="PROTEIN NLP8"/>
    <property type="match status" value="1"/>
</dbReference>
<dbReference type="InterPro" id="IPR045012">
    <property type="entry name" value="NLP"/>
</dbReference>
<dbReference type="SUPFAM" id="SSF54277">
    <property type="entry name" value="CAD &amp; PB1 domains"/>
    <property type="match status" value="1"/>
</dbReference>
<sequence>MQCVPPLLREYAGRQHGITRWPSRKIKKVGHSLKKLQLVIDSVQIGSFYTTFPELTSPLFSANATGFPSSKTSDDSNKLNPRPENGIASASKSPHHVRDRGGFRVKATFGAHKIRLTLQPNWGFRDLQQEIARRFNIETDDIYRMDLKCLDDEQEWVLLTCDADLEEWPRLVSSLGGATGTLFLRGHSIRD</sequence>
<dbReference type="PROSITE" id="PS51745">
    <property type="entry name" value="PB1"/>
    <property type="match status" value="1"/>
</dbReference>
<dbReference type="Proteomes" id="UP001162972">
    <property type="component" value="Chromosome 9"/>
</dbReference>
<dbReference type="AlphaFoldDB" id="A0AAD6NYY5"/>
<dbReference type="EMBL" id="JAPFFJ010000015">
    <property type="protein sequence ID" value="KAJ6410204.1"/>
    <property type="molecule type" value="Genomic_DNA"/>
</dbReference>
<evidence type="ECO:0000313" key="4">
    <source>
        <dbReference type="EMBL" id="KAJ6410204.1"/>
    </source>
</evidence>
<dbReference type="InterPro" id="IPR053793">
    <property type="entry name" value="PB1-like"/>
</dbReference>
<organism evidence="4 5">
    <name type="scientific">Salix udensis</name>
    <dbReference type="NCBI Taxonomy" id="889485"/>
    <lineage>
        <taxon>Eukaryota</taxon>
        <taxon>Viridiplantae</taxon>
        <taxon>Streptophyta</taxon>
        <taxon>Embryophyta</taxon>
        <taxon>Tracheophyta</taxon>
        <taxon>Spermatophyta</taxon>
        <taxon>Magnoliopsida</taxon>
        <taxon>eudicotyledons</taxon>
        <taxon>Gunneridae</taxon>
        <taxon>Pentapetalae</taxon>
        <taxon>rosids</taxon>
        <taxon>fabids</taxon>
        <taxon>Malpighiales</taxon>
        <taxon>Salicaceae</taxon>
        <taxon>Saliceae</taxon>
        <taxon>Salix</taxon>
    </lineage>
</organism>
<dbReference type="SMART" id="SM00666">
    <property type="entry name" value="PB1"/>
    <property type="match status" value="1"/>
</dbReference>
<comment type="subunit">
    <text evidence="1">Homodimers and heterodimers.</text>
</comment>